<accession>A0A6J7KXZ7</accession>
<gene>
    <name evidence="2" type="ORF">UFOPK1380_01134</name>
    <name evidence="3" type="ORF">UFOPK1778_01236</name>
    <name evidence="4" type="ORF">UFOPK3874_00504</name>
    <name evidence="5" type="ORF">UFOPK4095_01241</name>
</gene>
<proteinExistence type="predicted"/>
<reference evidence="4" key="1">
    <citation type="submission" date="2020-05" db="EMBL/GenBank/DDBJ databases">
        <authorList>
            <person name="Chiriac C."/>
            <person name="Salcher M."/>
            <person name="Ghai R."/>
            <person name="Kavagutti S V."/>
        </authorList>
    </citation>
    <scope>NUCLEOTIDE SEQUENCE</scope>
</reference>
<evidence type="ECO:0000313" key="4">
    <source>
        <dbReference type="EMBL" id="CAB4960551.1"/>
    </source>
</evidence>
<evidence type="ECO:0000313" key="2">
    <source>
        <dbReference type="EMBL" id="CAB4542524.1"/>
    </source>
</evidence>
<feature type="transmembrane region" description="Helical" evidence="1">
    <location>
        <begin position="49"/>
        <end position="68"/>
    </location>
</feature>
<protein>
    <submittedName>
        <fullName evidence="4">Unannotated protein</fullName>
    </submittedName>
</protein>
<feature type="transmembrane region" description="Helical" evidence="1">
    <location>
        <begin position="20"/>
        <end position="37"/>
    </location>
</feature>
<keyword evidence="1" id="KW-0472">Membrane</keyword>
<evidence type="ECO:0000256" key="1">
    <source>
        <dbReference type="SAM" id="Phobius"/>
    </source>
</evidence>
<sequence length="140" mass="14480">MSSLATKLPAKPIKGPGLTTPGVVILQFLLISLLQAFELQFLSDANDPVTGFLTGLAIIAAFAGGLYLGRTGTAYASAVNPPIAYFIATVILLITIGGTGFHPTSFGPALIKSLAKDAPFLIIGAIIGWGGYFARRKATT</sequence>
<dbReference type="EMBL" id="CAEZUD010000107">
    <property type="protein sequence ID" value="CAB4600510.1"/>
    <property type="molecule type" value="Genomic_DNA"/>
</dbReference>
<feature type="transmembrane region" description="Helical" evidence="1">
    <location>
        <begin position="75"/>
        <end position="98"/>
    </location>
</feature>
<organism evidence="4">
    <name type="scientific">freshwater metagenome</name>
    <dbReference type="NCBI Taxonomy" id="449393"/>
    <lineage>
        <taxon>unclassified sequences</taxon>
        <taxon>metagenomes</taxon>
        <taxon>ecological metagenomes</taxon>
    </lineage>
</organism>
<evidence type="ECO:0000313" key="5">
    <source>
        <dbReference type="EMBL" id="CAB5025126.1"/>
    </source>
</evidence>
<name>A0A6J7KXZ7_9ZZZZ</name>
<keyword evidence="1" id="KW-1133">Transmembrane helix</keyword>
<feature type="transmembrane region" description="Helical" evidence="1">
    <location>
        <begin position="118"/>
        <end position="134"/>
    </location>
</feature>
<dbReference type="AlphaFoldDB" id="A0A6J7KXZ7"/>
<evidence type="ECO:0000313" key="3">
    <source>
        <dbReference type="EMBL" id="CAB4600510.1"/>
    </source>
</evidence>
<dbReference type="EMBL" id="CAFBPI010000120">
    <property type="protein sequence ID" value="CAB5025126.1"/>
    <property type="molecule type" value="Genomic_DNA"/>
</dbReference>
<dbReference type="EMBL" id="CAEZSC010000091">
    <property type="protein sequence ID" value="CAB4542524.1"/>
    <property type="molecule type" value="Genomic_DNA"/>
</dbReference>
<keyword evidence="1" id="KW-0812">Transmembrane</keyword>
<dbReference type="EMBL" id="CAFBNS010000072">
    <property type="protein sequence ID" value="CAB4960551.1"/>
    <property type="molecule type" value="Genomic_DNA"/>
</dbReference>